<dbReference type="Gene3D" id="3.30.470.10">
    <property type="match status" value="1"/>
</dbReference>
<dbReference type="PIRSF" id="PIRSF006468">
    <property type="entry name" value="BCAT1"/>
    <property type="match status" value="1"/>
</dbReference>
<accession>A0A397IDT2</accession>
<dbReference type="PANTHER" id="PTHR11825">
    <property type="entry name" value="SUBGROUP IIII AMINOTRANSFERASE"/>
    <property type="match status" value="1"/>
</dbReference>
<dbReference type="AlphaFoldDB" id="A0A397IDT2"/>
<dbReference type="STRING" id="1348612.A0A397IDT2"/>
<dbReference type="FunFam" id="3.30.470.10:FF:000005">
    <property type="entry name" value="Branched-chain-amino-acid aminotransferase"/>
    <property type="match status" value="1"/>
</dbReference>
<keyword evidence="5 11" id="KW-0808">Transferase</keyword>
<evidence type="ECO:0000256" key="6">
    <source>
        <dbReference type="ARBA" id="ARBA00022898"/>
    </source>
</evidence>
<dbReference type="NCBIfam" id="NF009897">
    <property type="entry name" value="PRK13357.1"/>
    <property type="match status" value="1"/>
</dbReference>
<comment type="caution">
    <text evidence="12">The sequence shown here is derived from an EMBL/GenBank/DDBJ whole genome shotgun (WGS) entry which is preliminary data.</text>
</comment>
<comment type="catalytic activity">
    <reaction evidence="11">
        <text>L-leucine + 2-oxoglutarate = 4-methyl-2-oxopentanoate + L-glutamate</text>
        <dbReference type="Rhea" id="RHEA:18321"/>
        <dbReference type="ChEBI" id="CHEBI:16810"/>
        <dbReference type="ChEBI" id="CHEBI:17865"/>
        <dbReference type="ChEBI" id="CHEBI:29985"/>
        <dbReference type="ChEBI" id="CHEBI:57427"/>
        <dbReference type="EC" id="2.6.1.42"/>
    </reaction>
</comment>
<dbReference type="InterPro" id="IPR001544">
    <property type="entry name" value="Aminotrans_IV"/>
</dbReference>
<dbReference type="PANTHER" id="PTHR11825:SF44">
    <property type="entry name" value="BRANCHED-CHAIN-AMINO-ACID AMINOTRANSFERASE"/>
    <property type="match status" value="1"/>
</dbReference>
<gene>
    <name evidence="12" type="ORF">Glove_227g154</name>
</gene>
<dbReference type="SUPFAM" id="SSF56752">
    <property type="entry name" value="D-aminoacid aminotransferase-like PLP-dependent enzymes"/>
    <property type="match status" value="1"/>
</dbReference>
<evidence type="ECO:0000256" key="9">
    <source>
        <dbReference type="RuleBase" id="RU004106"/>
    </source>
</evidence>
<dbReference type="CDD" id="cd01557">
    <property type="entry name" value="BCAT_beta_family"/>
    <property type="match status" value="1"/>
</dbReference>
<dbReference type="FunFam" id="3.20.10.10:FF:000004">
    <property type="entry name" value="Branched-chain-amino-acid aminotransferase"/>
    <property type="match status" value="1"/>
</dbReference>
<evidence type="ECO:0000256" key="2">
    <source>
        <dbReference type="ARBA" id="ARBA00009320"/>
    </source>
</evidence>
<dbReference type="OrthoDB" id="1732691at2759"/>
<evidence type="ECO:0000256" key="8">
    <source>
        <dbReference type="PIRSR" id="PIRSR006468-1"/>
    </source>
</evidence>
<evidence type="ECO:0000313" key="13">
    <source>
        <dbReference type="Proteomes" id="UP000266861"/>
    </source>
</evidence>
<dbReference type="Pfam" id="PF01063">
    <property type="entry name" value="Aminotran_4"/>
    <property type="match status" value="1"/>
</dbReference>
<comment type="cofactor">
    <cofactor evidence="1 10">
        <name>pyridoxal 5'-phosphate</name>
        <dbReference type="ChEBI" id="CHEBI:597326"/>
    </cofactor>
</comment>
<dbReference type="GO" id="GO:0052656">
    <property type="term" value="F:L-isoleucine-2-oxoglutarate transaminase activity"/>
    <property type="evidence" value="ECO:0007669"/>
    <property type="project" value="RHEA"/>
</dbReference>
<comment type="catalytic activity">
    <reaction evidence="11">
        <text>L-isoleucine + 2-oxoglutarate = (S)-3-methyl-2-oxopentanoate + L-glutamate</text>
        <dbReference type="Rhea" id="RHEA:24801"/>
        <dbReference type="ChEBI" id="CHEBI:16810"/>
        <dbReference type="ChEBI" id="CHEBI:29985"/>
        <dbReference type="ChEBI" id="CHEBI:35146"/>
        <dbReference type="ChEBI" id="CHEBI:58045"/>
        <dbReference type="EC" id="2.6.1.42"/>
    </reaction>
</comment>
<dbReference type="InterPro" id="IPR033939">
    <property type="entry name" value="BCAT_family"/>
</dbReference>
<reference evidence="12 13" key="1">
    <citation type="submission" date="2018-08" db="EMBL/GenBank/DDBJ databases">
        <title>Genome and evolution of the arbuscular mycorrhizal fungus Diversispora epigaea (formerly Glomus versiforme) and its bacterial endosymbionts.</title>
        <authorList>
            <person name="Sun X."/>
            <person name="Fei Z."/>
            <person name="Harrison M."/>
        </authorList>
    </citation>
    <scope>NUCLEOTIDE SEQUENCE [LARGE SCALE GENOMIC DNA]</scope>
    <source>
        <strain evidence="12 13">IT104</strain>
    </source>
</reference>
<comment type="similarity">
    <text evidence="2 9">Belongs to the class-IV pyridoxal-phosphate-dependent aminotransferase family.</text>
</comment>
<evidence type="ECO:0000256" key="5">
    <source>
        <dbReference type="ARBA" id="ARBA00022679"/>
    </source>
</evidence>
<dbReference type="PROSITE" id="PS00770">
    <property type="entry name" value="AA_TRANSFER_CLASS_4"/>
    <property type="match status" value="1"/>
</dbReference>
<dbReference type="Proteomes" id="UP000266861">
    <property type="component" value="Unassembled WGS sequence"/>
</dbReference>
<dbReference type="GO" id="GO:0052655">
    <property type="term" value="F:L-valine-2-oxoglutarate transaminase activity"/>
    <property type="evidence" value="ECO:0007669"/>
    <property type="project" value="RHEA"/>
</dbReference>
<organism evidence="12 13">
    <name type="scientific">Diversispora epigaea</name>
    <dbReference type="NCBI Taxonomy" id="1348612"/>
    <lineage>
        <taxon>Eukaryota</taxon>
        <taxon>Fungi</taxon>
        <taxon>Fungi incertae sedis</taxon>
        <taxon>Mucoromycota</taxon>
        <taxon>Glomeromycotina</taxon>
        <taxon>Glomeromycetes</taxon>
        <taxon>Diversisporales</taxon>
        <taxon>Diversisporaceae</taxon>
        <taxon>Diversispora</taxon>
    </lineage>
</organism>
<keyword evidence="7 11" id="KW-0100">Branched-chain amino acid biosynthesis</keyword>
<evidence type="ECO:0000256" key="11">
    <source>
        <dbReference type="RuleBase" id="RU004517"/>
    </source>
</evidence>
<dbReference type="InterPro" id="IPR018300">
    <property type="entry name" value="Aminotrans_IV_CS"/>
</dbReference>
<dbReference type="GO" id="GO:0009098">
    <property type="term" value="P:L-leucine biosynthetic process"/>
    <property type="evidence" value="ECO:0007669"/>
    <property type="project" value="TreeGrafter"/>
</dbReference>
<dbReference type="GO" id="GO:0052654">
    <property type="term" value="F:L-leucine-2-oxoglutarate transaminase activity"/>
    <property type="evidence" value="ECO:0007669"/>
    <property type="project" value="RHEA"/>
</dbReference>
<sequence>MLHFVTKRLLCSSSFRPRITRVKWSPSPALTALLQVHFQSTVAVDNKNRIDIDYNRIKIHRSERLKPLVPNKDLVFGHTFTDHMLNIEWHAETGWHDPIIKPYDKICLEPSAMVFHYSFECFEGLKAYKDKNGKIRLFRPEINMKRFQRSAARISLPSFNEKELFKCLKELIRLEERWIPAERGFSLYIRPTLIGTQESLGVGATTRSLLFIICSPVGPYYKTGFNAIKLLATTENVRAWPGGTGDVKVGGNYAPCVKPQIEAAAKGYQQNLWLFGEDDEITEVGTMNCFVLLKNEHDETELVTPPLDGSILAGVTRDCILHLARSWNEFKVSERKITMSEVKIAAGEGRLLEMFGSGTACIVSPIKGIHYRGLNIEVPLDPNNPSNQTGPITRRFADTLMGIQYGEIPHEWSVVLN</sequence>
<keyword evidence="6 10" id="KW-0663">Pyridoxal phosphate</keyword>
<dbReference type="InterPro" id="IPR043132">
    <property type="entry name" value="BCAT-like_C"/>
</dbReference>
<evidence type="ECO:0000256" key="10">
    <source>
        <dbReference type="RuleBase" id="RU004516"/>
    </source>
</evidence>
<dbReference type="GO" id="GO:0009099">
    <property type="term" value="P:L-valine biosynthetic process"/>
    <property type="evidence" value="ECO:0007669"/>
    <property type="project" value="TreeGrafter"/>
</dbReference>
<comment type="catalytic activity">
    <reaction evidence="11">
        <text>L-valine + 2-oxoglutarate = 3-methyl-2-oxobutanoate + L-glutamate</text>
        <dbReference type="Rhea" id="RHEA:24813"/>
        <dbReference type="ChEBI" id="CHEBI:11851"/>
        <dbReference type="ChEBI" id="CHEBI:16810"/>
        <dbReference type="ChEBI" id="CHEBI:29985"/>
        <dbReference type="ChEBI" id="CHEBI:57762"/>
        <dbReference type="EC" id="2.6.1.42"/>
    </reaction>
</comment>
<dbReference type="InterPro" id="IPR036038">
    <property type="entry name" value="Aminotransferase-like"/>
</dbReference>
<dbReference type="InterPro" id="IPR005786">
    <property type="entry name" value="B_amino_transII"/>
</dbReference>
<evidence type="ECO:0000256" key="7">
    <source>
        <dbReference type="ARBA" id="ARBA00023304"/>
    </source>
</evidence>
<evidence type="ECO:0000256" key="1">
    <source>
        <dbReference type="ARBA" id="ARBA00001933"/>
    </source>
</evidence>
<evidence type="ECO:0000256" key="3">
    <source>
        <dbReference type="ARBA" id="ARBA00022576"/>
    </source>
</evidence>
<dbReference type="NCBIfam" id="TIGR01123">
    <property type="entry name" value="ilvE_II"/>
    <property type="match status" value="1"/>
</dbReference>
<evidence type="ECO:0000256" key="4">
    <source>
        <dbReference type="ARBA" id="ARBA00022605"/>
    </source>
</evidence>
<protein>
    <recommendedName>
        <fullName evidence="11">Branched-chain-amino-acid aminotransferase</fullName>
        <ecNumber evidence="11">2.6.1.42</ecNumber>
    </recommendedName>
</protein>
<dbReference type="EMBL" id="PQFF01000210">
    <property type="protein sequence ID" value="RHZ74059.1"/>
    <property type="molecule type" value="Genomic_DNA"/>
</dbReference>
<keyword evidence="3 11" id="KW-0032">Aminotransferase</keyword>
<keyword evidence="4 11" id="KW-0028">Amino-acid biosynthesis</keyword>
<proteinExistence type="inferred from homology"/>
<dbReference type="GO" id="GO:0005739">
    <property type="term" value="C:mitochondrion"/>
    <property type="evidence" value="ECO:0007669"/>
    <property type="project" value="TreeGrafter"/>
</dbReference>
<dbReference type="InterPro" id="IPR043131">
    <property type="entry name" value="BCAT-like_N"/>
</dbReference>
<keyword evidence="13" id="KW-1185">Reference proteome</keyword>
<dbReference type="EC" id="2.6.1.42" evidence="11"/>
<feature type="modified residue" description="N6-(pyridoxal phosphate)lysine" evidence="8">
    <location>
        <position position="248"/>
    </location>
</feature>
<evidence type="ECO:0000313" key="12">
    <source>
        <dbReference type="EMBL" id="RHZ74059.1"/>
    </source>
</evidence>
<name>A0A397IDT2_9GLOM</name>
<dbReference type="Gene3D" id="3.20.10.10">
    <property type="entry name" value="D-amino Acid Aminotransferase, subunit A, domain 2"/>
    <property type="match status" value="1"/>
</dbReference>